<dbReference type="GO" id="GO:0004497">
    <property type="term" value="F:monooxygenase activity"/>
    <property type="evidence" value="ECO:0007669"/>
    <property type="project" value="UniProtKB-KW"/>
</dbReference>
<evidence type="ECO:0000313" key="10">
    <source>
        <dbReference type="Proteomes" id="UP000054516"/>
    </source>
</evidence>
<dbReference type="InterPro" id="IPR002403">
    <property type="entry name" value="Cyt_P450_E_grp-IV"/>
</dbReference>
<dbReference type="GO" id="GO:0020037">
    <property type="term" value="F:heme binding"/>
    <property type="evidence" value="ECO:0007669"/>
    <property type="project" value="InterPro"/>
</dbReference>
<keyword evidence="6" id="KW-0560">Oxidoreductase</keyword>
<dbReference type="InterPro" id="IPR001128">
    <property type="entry name" value="Cyt_P450"/>
</dbReference>
<keyword evidence="8" id="KW-0732">Signal</keyword>
<dbReference type="Proteomes" id="UP000054516">
    <property type="component" value="Unassembled WGS sequence"/>
</dbReference>
<dbReference type="OMA" id="VARHPCL"/>
<sequence>MEFPYIELWMPIVVLVCLAFLVDAFGSVVHQPALSRNAPKWFQLRDWPILGAVRFYSHRSDFMTAGSRQSPTGNFSFRVGKKHVIGLSGHDGRDVFFNSKALDFSAGFIELFTGGPTTSSDQSFHQGFFNKNLLLLMKGENFVKNLPLLNADILKACRALVAAPKSTVAPEWRVTDPFFSMYVMVYQLTVRTLGANEVADDEKLLRYTLDIFQTFQQCESPTRVAIPWMPTWNYVRQYYCGLKLAIVFKDIIRKRQATGKRDNDALQFLIDQGGTLQEIIPFQIGVLFAGLINTGIVAAWLHIHLTQSPVWMSLVRKEVDDALRKYRSTAWESEADILGRLTVSQWESEFSTIHTCLRECIRWGIPGTGARKNTTNHDIPIGKTGEVIPSGAYAVLVLDDVHMDKKVYEAPDTFDPGRFNEERAEDKKVPFGYLGWGAGRHPCLGMRFAKLEMTMITVYFVVMFDFELSDRDGNHNLTPPPPIDRNQPKAQIPSIPQFLRYKLRHQF</sequence>
<gene>
    <name evidence="9" type="ORF">SAMD00023353_2200260</name>
</gene>
<comment type="cofactor">
    <cofactor evidence="1 7">
        <name>heme</name>
        <dbReference type="ChEBI" id="CHEBI:30413"/>
    </cofactor>
</comment>
<comment type="similarity">
    <text evidence="2">Belongs to the cytochrome P450 family.</text>
</comment>
<dbReference type="SUPFAM" id="SSF48264">
    <property type="entry name" value="Cytochrome P450"/>
    <property type="match status" value="1"/>
</dbReference>
<keyword evidence="3 7" id="KW-0349">Heme</keyword>
<evidence type="ECO:0000313" key="9">
    <source>
        <dbReference type="EMBL" id="GAP85097.1"/>
    </source>
</evidence>
<dbReference type="GO" id="GO:0005506">
    <property type="term" value="F:iron ion binding"/>
    <property type="evidence" value="ECO:0007669"/>
    <property type="project" value="InterPro"/>
</dbReference>
<dbReference type="InterPro" id="IPR036396">
    <property type="entry name" value="Cyt_P450_sf"/>
</dbReference>
<dbReference type="PANTHER" id="PTHR24304">
    <property type="entry name" value="CYTOCHROME P450 FAMILY 7"/>
    <property type="match status" value="1"/>
</dbReference>
<dbReference type="Pfam" id="PF00067">
    <property type="entry name" value="p450"/>
    <property type="match status" value="1"/>
</dbReference>
<keyword evidence="4 7" id="KW-0479">Metal-binding</keyword>
<feature type="binding site" description="axial binding residue" evidence="7">
    <location>
        <position position="443"/>
    </location>
    <ligand>
        <name>heme</name>
        <dbReference type="ChEBI" id="CHEBI:30413"/>
    </ligand>
    <ligandPart>
        <name>Fe</name>
        <dbReference type="ChEBI" id="CHEBI:18248"/>
    </ligandPart>
</feature>
<dbReference type="PANTHER" id="PTHR24304:SF2">
    <property type="entry name" value="24-HYDROXYCHOLESTEROL 7-ALPHA-HYDROXYLASE"/>
    <property type="match status" value="1"/>
</dbReference>
<accession>A0A1S7UNT3</accession>
<organism evidence="9">
    <name type="scientific">Rosellinia necatrix</name>
    <name type="common">White root-rot fungus</name>
    <dbReference type="NCBI Taxonomy" id="77044"/>
    <lineage>
        <taxon>Eukaryota</taxon>
        <taxon>Fungi</taxon>
        <taxon>Dikarya</taxon>
        <taxon>Ascomycota</taxon>
        <taxon>Pezizomycotina</taxon>
        <taxon>Sordariomycetes</taxon>
        <taxon>Xylariomycetidae</taxon>
        <taxon>Xylariales</taxon>
        <taxon>Xylariaceae</taxon>
        <taxon>Rosellinia</taxon>
    </lineage>
</organism>
<dbReference type="Gene3D" id="1.10.630.10">
    <property type="entry name" value="Cytochrome P450"/>
    <property type="match status" value="1"/>
</dbReference>
<dbReference type="STRING" id="77044.A0A1S7UNT3"/>
<evidence type="ECO:0000256" key="3">
    <source>
        <dbReference type="ARBA" id="ARBA00022617"/>
    </source>
</evidence>
<reference evidence="9" key="1">
    <citation type="submission" date="2016-03" db="EMBL/GenBank/DDBJ databases">
        <title>Draft genome sequence of Rosellinia necatrix.</title>
        <authorList>
            <person name="Kanematsu S."/>
        </authorList>
    </citation>
    <scope>NUCLEOTIDE SEQUENCE [LARGE SCALE GENOMIC DNA]</scope>
    <source>
        <strain evidence="9">W97</strain>
    </source>
</reference>
<keyword evidence="10" id="KW-1185">Reference proteome</keyword>
<keyword evidence="6" id="KW-0503">Monooxygenase</keyword>
<dbReference type="OrthoDB" id="1055148at2759"/>
<dbReference type="CDD" id="cd00302">
    <property type="entry name" value="cytochrome_P450"/>
    <property type="match status" value="1"/>
</dbReference>
<name>A0A1S7UNT3_ROSNE</name>
<protein>
    <submittedName>
        <fullName evidence="9">Putative cytochrome p450 6a1</fullName>
    </submittedName>
</protein>
<dbReference type="AlphaFoldDB" id="A0A1S7UNT3"/>
<proteinExistence type="inferred from homology"/>
<evidence type="ECO:0000256" key="8">
    <source>
        <dbReference type="SAM" id="SignalP"/>
    </source>
</evidence>
<evidence type="ECO:0000256" key="1">
    <source>
        <dbReference type="ARBA" id="ARBA00001971"/>
    </source>
</evidence>
<evidence type="ECO:0000256" key="5">
    <source>
        <dbReference type="ARBA" id="ARBA00023004"/>
    </source>
</evidence>
<dbReference type="EMBL" id="DF977467">
    <property type="protein sequence ID" value="GAP85097.1"/>
    <property type="molecule type" value="Genomic_DNA"/>
</dbReference>
<dbReference type="PRINTS" id="PR00465">
    <property type="entry name" value="EP450IV"/>
</dbReference>
<dbReference type="InterPro" id="IPR050529">
    <property type="entry name" value="CYP450_sterol_14alpha_dmase"/>
</dbReference>
<evidence type="ECO:0000256" key="2">
    <source>
        <dbReference type="ARBA" id="ARBA00010617"/>
    </source>
</evidence>
<feature type="chain" id="PRO_5012549044" evidence="8">
    <location>
        <begin position="25"/>
        <end position="507"/>
    </location>
</feature>
<evidence type="ECO:0000256" key="7">
    <source>
        <dbReference type="PIRSR" id="PIRSR602403-1"/>
    </source>
</evidence>
<dbReference type="GO" id="GO:0016705">
    <property type="term" value="F:oxidoreductase activity, acting on paired donors, with incorporation or reduction of molecular oxygen"/>
    <property type="evidence" value="ECO:0007669"/>
    <property type="project" value="InterPro"/>
</dbReference>
<evidence type="ECO:0000256" key="6">
    <source>
        <dbReference type="ARBA" id="ARBA00023033"/>
    </source>
</evidence>
<evidence type="ECO:0000256" key="4">
    <source>
        <dbReference type="ARBA" id="ARBA00022723"/>
    </source>
</evidence>
<feature type="signal peptide" evidence="8">
    <location>
        <begin position="1"/>
        <end position="24"/>
    </location>
</feature>
<keyword evidence="5 7" id="KW-0408">Iron</keyword>